<name>A0A136IMA9_9PEZI</name>
<dbReference type="EMBL" id="KQ964272">
    <property type="protein sequence ID" value="KXJ85928.1"/>
    <property type="molecule type" value="Genomic_DNA"/>
</dbReference>
<dbReference type="InParanoid" id="A0A136IMA9"/>
<accession>A0A136IMA9</accession>
<dbReference type="AlphaFoldDB" id="A0A136IMA9"/>
<evidence type="ECO:0000313" key="1">
    <source>
        <dbReference type="EMBL" id="KXJ85928.1"/>
    </source>
</evidence>
<organism evidence="1 2">
    <name type="scientific">Microdochium bolleyi</name>
    <dbReference type="NCBI Taxonomy" id="196109"/>
    <lineage>
        <taxon>Eukaryota</taxon>
        <taxon>Fungi</taxon>
        <taxon>Dikarya</taxon>
        <taxon>Ascomycota</taxon>
        <taxon>Pezizomycotina</taxon>
        <taxon>Sordariomycetes</taxon>
        <taxon>Xylariomycetidae</taxon>
        <taxon>Xylariales</taxon>
        <taxon>Microdochiaceae</taxon>
        <taxon>Microdochium</taxon>
    </lineage>
</organism>
<evidence type="ECO:0000313" key="2">
    <source>
        <dbReference type="Proteomes" id="UP000070501"/>
    </source>
</evidence>
<reference evidence="2" key="1">
    <citation type="submission" date="2016-02" db="EMBL/GenBank/DDBJ databases">
        <title>Draft genome sequence of Microdochium bolleyi, a fungal endophyte of beachgrass.</title>
        <authorList>
            <consortium name="DOE Joint Genome Institute"/>
            <person name="David A.S."/>
            <person name="May G."/>
            <person name="Haridas S."/>
            <person name="Lim J."/>
            <person name="Wang M."/>
            <person name="Labutti K."/>
            <person name="Lipzen A."/>
            <person name="Barry K."/>
            <person name="Grigoriev I.V."/>
        </authorList>
    </citation>
    <scope>NUCLEOTIDE SEQUENCE [LARGE SCALE GENOMIC DNA]</scope>
    <source>
        <strain evidence="2">J235TASD1</strain>
    </source>
</reference>
<keyword evidence="2" id="KW-1185">Reference proteome</keyword>
<protein>
    <submittedName>
        <fullName evidence="1">Uncharacterized protein</fullName>
    </submittedName>
</protein>
<dbReference type="STRING" id="196109.A0A136IMA9"/>
<gene>
    <name evidence="1" type="ORF">Micbo1qcDRAFT_220033</name>
</gene>
<feature type="non-terminal residue" evidence="1">
    <location>
        <position position="211"/>
    </location>
</feature>
<sequence length="211" mass="23884">MRYEDWDILIFPRGSKTPVREFKTACHVVPDLECAYAHGSTGLPTLTCFIPSLPPGTPFTVSLHSWTNPEISRYTKSFSQHHDSATFEARISIDGDLVATRTLARYGPWPQLFEHGFEFNKDGTSDFLKFPSFRSELLRQSYWNPADDMGRIKIVISEGYPRDSVSVPLERVKNVMAFSFQHAPLEILEAAAIAWPNPSMWQRAAISPSMS</sequence>
<dbReference type="OrthoDB" id="5417628at2759"/>
<dbReference type="Proteomes" id="UP000070501">
    <property type="component" value="Unassembled WGS sequence"/>
</dbReference>
<proteinExistence type="predicted"/>